<gene>
    <name evidence="2" type="ORF">NCTC11343_05823</name>
    <name evidence="3" type="ORF">SPHINGO8BC_60789</name>
</gene>
<sequence length="153" mass="18132">MYSREEIKQLKQLFWTKFGQFMALHTSADGDKVNWINYKTGIKHLYFKMDADNKVATVAIQWSQPDAGLRALMAEQFFQFKALLQDLLEEEWIWDMDGTDEYGKPICRIYTSLTGYSVFKETDWAELISFFKPRIIALDEFWSSAKYTFDIFK</sequence>
<dbReference type="Proteomes" id="UP000432350">
    <property type="component" value="Unassembled WGS sequence"/>
</dbReference>
<proteinExistence type="predicted"/>
<accession>A0A2X2JSV4</accession>
<organism evidence="2 4">
    <name type="scientific">Sphingobacterium multivorum</name>
    <dbReference type="NCBI Taxonomy" id="28454"/>
    <lineage>
        <taxon>Bacteria</taxon>
        <taxon>Pseudomonadati</taxon>
        <taxon>Bacteroidota</taxon>
        <taxon>Sphingobacteriia</taxon>
        <taxon>Sphingobacteriales</taxon>
        <taxon>Sphingobacteriaceae</taxon>
        <taxon>Sphingobacterium</taxon>
    </lineage>
</organism>
<evidence type="ECO:0000313" key="4">
    <source>
        <dbReference type="Proteomes" id="UP000251241"/>
    </source>
</evidence>
<protein>
    <recommendedName>
        <fullName evidence="1">DUF4268 domain-containing protein</fullName>
    </recommendedName>
</protein>
<evidence type="ECO:0000313" key="2">
    <source>
        <dbReference type="EMBL" id="SPZ95186.1"/>
    </source>
</evidence>
<name>A0A2X2JSV4_SPHMU</name>
<dbReference type="EMBL" id="UAUU01000011">
    <property type="protein sequence ID" value="SPZ95186.1"/>
    <property type="molecule type" value="Genomic_DNA"/>
</dbReference>
<dbReference type="Pfam" id="PF14088">
    <property type="entry name" value="DUF4268"/>
    <property type="match status" value="1"/>
</dbReference>
<reference evidence="2 4" key="1">
    <citation type="submission" date="2018-06" db="EMBL/GenBank/DDBJ databases">
        <authorList>
            <consortium name="Pathogen Informatics"/>
            <person name="Doyle S."/>
        </authorList>
    </citation>
    <scope>NUCLEOTIDE SEQUENCE [LARGE SCALE GENOMIC DNA]</scope>
    <source>
        <strain evidence="2 4">NCTC11343</strain>
    </source>
</reference>
<dbReference type="InterPro" id="IPR025364">
    <property type="entry name" value="DUF4268"/>
</dbReference>
<evidence type="ECO:0000313" key="3">
    <source>
        <dbReference type="EMBL" id="VXD05990.1"/>
    </source>
</evidence>
<dbReference type="EMBL" id="CABWMV010000025">
    <property type="protein sequence ID" value="VXD05990.1"/>
    <property type="molecule type" value="Genomic_DNA"/>
</dbReference>
<feature type="domain" description="DUF4268" evidence="1">
    <location>
        <begin position="10"/>
        <end position="144"/>
    </location>
</feature>
<dbReference type="RefSeq" id="WP_070568910.1">
    <property type="nucleotide sequence ID" value="NZ_CP068086.1"/>
</dbReference>
<evidence type="ECO:0000259" key="1">
    <source>
        <dbReference type="Pfam" id="PF14088"/>
    </source>
</evidence>
<evidence type="ECO:0000313" key="5">
    <source>
        <dbReference type="Proteomes" id="UP000432350"/>
    </source>
</evidence>
<dbReference type="AlphaFoldDB" id="A0A2X2JSV4"/>
<accession>A0A654DLB8</accession>
<reference evidence="3 5" key="2">
    <citation type="submission" date="2019-10" db="EMBL/GenBank/DDBJ databases">
        <authorList>
            <person name="Karimi E."/>
        </authorList>
    </citation>
    <scope>NUCLEOTIDE SEQUENCE [LARGE SCALE GENOMIC DNA]</scope>
    <source>
        <strain evidence="3">Sphingobacterium sp. 8BC</strain>
    </source>
</reference>
<dbReference type="Proteomes" id="UP000251241">
    <property type="component" value="Unassembled WGS sequence"/>
</dbReference>
<dbReference type="GeneID" id="97180548"/>